<sequence>MSSTVVPLVIAFLGIVGTLASGLMTQRLAEKAKSTEFEHSGRQRAEERQYETRRAVTEGVRTCYVMLNTASLDYHSELNNFWYALRAGRITDDLRSRLDDARREHRARYSEAQMRVPDEVLATADDVHRGLNRTYGVLKRLDGGIPPRREGESLEQAHTQIVACWDQLGEMRRIMRRSIGVPRTTWAGRRMWSQMIAARKWSQARRSGLPGRGGRRSTVRPTPGRPGRTRRAS</sequence>
<accession>A0ABU8UED4</accession>
<reference evidence="2 3" key="1">
    <citation type="submission" date="2024-03" db="EMBL/GenBank/DDBJ databases">
        <title>Novel Streptomyces species of biotechnological and ecological value are a feature of Machair soil.</title>
        <authorList>
            <person name="Prole J.R."/>
            <person name="Goodfellow M."/>
            <person name="Allenby N."/>
            <person name="Ward A.C."/>
        </authorList>
    </citation>
    <scope>NUCLEOTIDE SEQUENCE [LARGE SCALE GENOMIC DNA]</scope>
    <source>
        <strain evidence="2 3">MS1.HAVA.3</strain>
    </source>
</reference>
<evidence type="ECO:0008006" key="4">
    <source>
        <dbReference type="Google" id="ProtNLM"/>
    </source>
</evidence>
<dbReference type="EMBL" id="JBBKAM010000004">
    <property type="protein sequence ID" value="MEJ8646225.1"/>
    <property type="molecule type" value="Genomic_DNA"/>
</dbReference>
<keyword evidence="3" id="KW-1185">Reference proteome</keyword>
<proteinExistence type="predicted"/>
<protein>
    <recommendedName>
        <fullName evidence="4">Secreted protein</fullName>
    </recommendedName>
</protein>
<evidence type="ECO:0000313" key="2">
    <source>
        <dbReference type="EMBL" id="MEJ8646225.1"/>
    </source>
</evidence>
<comment type="caution">
    <text evidence="2">The sequence shown here is derived from an EMBL/GenBank/DDBJ whole genome shotgun (WGS) entry which is preliminary data.</text>
</comment>
<feature type="region of interest" description="Disordered" evidence="1">
    <location>
        <begin position="202"/>
        <end position="233"/>
    </location>
</feature>
<evidence type="ECO:0000313" key="3">
    <source>
        <dbReference type="Proteomes" id="UP001382904"/>
    </source>
</evidence>
<evidence type="ECO:0000256" key="1">
    <source>
        <dbReference type="SAM" id="MobiDB-lite"/>
    </source>
</evidence>
<organism evidence="2 3">
    <name type="scientific">Streptomyces caledonius</name>
    <dbReference type="NCBI Taxonomy" id="3134107"/>
    <lineage>
        <taxon>Bacteria</taxon>
        <taxon>Bacillati</taxon>
        <taxon>Actinomycetota</taxon>
        <taxon>Actinomycetes</taxon>
        <taxon>Kitasatosporales</taxon>
        <taxon>Streptomycetaceae</taxon>
        <taxon>Streptomyces</taxon>
    </lineage>
</organism>
<gene>
    <name evidence="2" type="ORF">WKI68_43250</name>
</gene>
<name>A0ABU8UED4_9ACTN</name>
<dbReference type="Proteomes" id="UP001382904">
    <property type="component" value="Unassembled WGS sequence"/>
</dbReference>